<dbReference type="Proteomes" id="UP001276659">
    <property type="component" value="Unassembled WGS sequence"/>
</dbReference>
<dbReference type="PROSITE" id="PS51257">
    <property type="entry name" value="PROKAR_LIPOPROTEIN"/>
    <property type="match status" value="1"/>
</dbReference>
<organism evidence="2 3">
    <name type="scientific">Lepraria neglecta</name>
    <dbReference type="NCBI Taxonomy" id="209136"/>
    <lineage>
        <taxon>Eukaryota</taxon>
        <taxon>Fungi</taxon>
        <taxon>Dikarya</taxon>
        <taxon>Ascomycota</taxon>
        <taxon>Pezizomycotina</taxon>
        <taxon>Lecanoromycetes</taxon>
        <taxon>OSLEUM clade</taxon>
        <taxon>Lecanoromycetidae</taxon>
        <taxon>Lecanorales</taxon>
        <taxon>Lecanorineae</taxon>
        <taxon>Stereocaulaceae</taxon>
        <taxon>Lepraria</taxon>
    </lineage>
</organism>
<feature type="signal peptide" evidence="1">
    <location>
        <begin position="1"/>
        <end position="24"/>
    </location>
</feature>
<dbReference type="EMBL" id="JASNWA010000011">
    <property type="protein sequence ID" value="KAK3166789.1"/>
    <property type="molecule type" value="Genomic_DNA"/>
</dbReference>
<keyword evidence="1" id="KW-0732">Signal</keyword>
<keyword evidence="3" id="KW-1185">Reference proteome</keyword>
<reference evidence="2" key="1">
    <citation type="submission" date="2022-11" db="EMBL/GenBank/DDBJ databases">
        <title>Chromosomal genome sequence assembly and mating type (MAT) locus characterization of the leprose asexual lichenized fungus Lepraria neglecta (Nyl.) Erichsen.</title>
        <authorList>
            <person name="Allen J.L."/>
            <person name="Pfeffer B."/>
        </authorList>
    </citation>
    <scope>NUCLEOTIDE SEQUENCE</scope>
    <source>
        <strain evidence="2">Allen 5258</strain>
    </source>
</reference>
<name>A0AAD9YVL0_9LECA</name>
<dbReference type="PANTHER" id="PTHR42085">
    <property type="entry name" value="F-BOX DOMAIN-CONTAINING PROTEIN"/>
    <property type="match status" value="1"/>
</dbReference>
<accession>A0AAD9YVL0</accession>
<dbReference type="AlphaFoldDB" id="A0AAD9YVL0"/>
<feature type="chain" id="PRO_5042126915" evidence="1">
    <location>
        <begin position="25"/>
        <end position="392"/>
    </location>
</feature>
<proteinExistence type="predicted"/>
<evidence type="ECO:0000313" key="2">
    <source>
        <dbReference type="EMBL" id="KAK3166789.1"/>
    </source>
</evidence>
<evidence type="ECO:0000313" key="3">
    <source>
        <dbReference type="Proteomes" id="UP001276659"/>
    </source>
</evidence>
<comment type="caution">
    <text evidence="2">The sequence shown here is derived from an EMBL/GenBank/DDBJ whole genome shotgun (WGS) entry which is preliminary data.</text>
</comment>
<sequence>MIREYIGRRLGALLVNLLLSCICTKEDLQDYADLEKKRERAKIWQQPDLRETSPEALFEDDPSELGYGDFKVGFRNLGADALWDCLDGAQRGLFVTKAERNERWNTRKLAKFNARIPLDPSIEKLPDCKFDNRVVSKSKCLGLQRWNRYRHDHHKACGRSKLPVPKRPFRFLDLPLELRQEVYKLVLSQKRQIFQYPPDGSASTVNGPVDVRIFAVSKAVYEETIAIFYQVNTFAIDIDNLPLFIHKSTRDIPQRPTELLRKVHIGLLFKRKKSGFAWYGPSKAIFENIQGKEPNWTRLRLLLESCRRLVSVEITVYYAGSEKATHLVTSCAEINSIYEKLVTSQINADLGCANQERIWVGRHEERQWQDGLIRDVMGFTSIHAPPYIRLAR</sequence>
<protein>
    <submittedName>
        <fullName evidence="2">Uncharacterized protein</fullName>
    </submittedName>
</protein>
<evidence type="ECO:0000256" key="1">
    <source>
        <dbReference type="SAM" id="SignalP"/>
    </source>
</evidence>
<dbReference type="InterPro" id="IPR038883">
    <property type="entry name" value="AN11006-like"/>
</dbReference>
<gene>
    <name evidence="2" type="ORF">OEA41_009914</name>
</gene>
<dbReference type="PANTHER" id="PTHR42085:SF2">
    <property type="entry name" value="F-BOX DOMAIN-CONTAINING PROTEIN"/>
    <property type="match status" value="1"/>
</dbReference>